<dbReference type="Gene3D" id="3.40.50.720">
    <property type="entry name" value="NAD(P)-binding Rossmann-like Domain"/>
    <property type="match status" value="1"/>
</dbReference>
<comment type="caution">
    <text evidence="4">The sequence shown here is derived from an EMBL/GenBank/DDBJ whole genome shotgun (WGS) entry which is preliminary data.</text>
</comment>
<evidence type="ECO:0000256" key="3">
    <source>
        <dbReference type="RuleBase" id="RU000363"/>
    </source>
</evidence>
<dbReference type="InterPro" id="IPR020904">
    <property type="entry name" value="Sc_DH/Rdtase_CS"/>
</dbReference>
<evidence type="ECO:0008006" key="6">
    <source>
        <dbReference type="Google" id="ProtNLM"/>
    </source>
</evidence>
<dbReference type="PROSITE" id="PS00061">
    <property type="entry name" value="ADH_SHORT"/>
    <property type="match status" value="1"/>
</dbReference>
<dbReference type="SUPFAM" id="SSF51735">
    <property type="entry name" value="NAD(P)-binding Rossmann-fold domains"/>
    <property type="match status" value="1"/>
</dbReference>
<evidence type="ECO:0000313" key="5">
    <source>
        <dbReference type="Proteomes" id="UP000215405"/>
    </source>
</evidence>
<dbReference type="FunFam" id="3.40.50.720:FF:000084">
    <property type="entry name" value="Short-chain dehydrogenase reductase"/>
    <property type="match status" value="1"/>
</dbReference>
<keyword evidence="2" id="KW-0560">Oxidoreductase</keyword>
<evidence type="ECO:0000256" key="2">
    <source>
        <dbReference type="ARBA" id="ARBA00023002"/>
    </source>
</evidence>
<keyword evidence="5" id="KW-1185">Reference proteome</keyword>
<accession>A0A231V1V6</accession>
<dbReference type="InterPro" id="IPR036291">
    <property type="entry name" value="NAD(P)-bd_dom_sf"/>
</dbReference>
<dbReference type="InterPro" id="IPR002347">
    <property type="entry name" value="SDR_fam"/>
</dbReference>
<proteinExistence type="inferred from homology"/>
<reference evidence="5" key="1">
    <citation type="journal article" date="2017" name="Int. J. Syst. Evol. Microbiol.">
        <title>Notoacmeibacter marinus gen. nov., sp. nov., isolated from the gut of a limpet and proposal of Notoacmeibacteraceae fam. nov. in the order Rhizobiales of the class Alphaproteobacteria.</title>
        <authorList>
            <person name="Huang Z."/>
            <person name="Guo F."/>
            <person name="Lai Q."/>
        </authorList>
    </citation>
    <scope>NUCLEOTIDE SEQUENCE [LARGE SCALE GENOMIC DNA]</scope>
    <source>
        <strain evidence="5">XMTR2A4</strain>
    </source>
</reference>
<evidence type="ECO:0000256" key="1">
    <source>
        <dbReference type="ARBA" id="ARBA00006484"/>
    </source>
</evidence>
<dbReference type="AlphaFoldDB" id="A0A231V1V6"/>
<dbReference type="CDD" id="cd05233">
    <property type="entry name" value="SDR_c"/>
    <property type="match status" value="1"/>
</dbReference>
<dbReference type="GO" id="GO:0016491">
    <property type="term" value="F:oxidoreductase activity"/>
    <property type="evidence" value="ECO:0007669"/>
    <property type="project" value="UniProtKB-KW"/>
</dbReference>
<dbReference type="EMBL" id="NBYO01000001">
    <property type="protein sequence ID" value="OXT02168.1"/>
    <property type="molecule type" value="Genomic_DNA"/>
</dbReference>
<dbReference type="Proteomes" id="UP000215405">
    <property type="component" value="Unassembled WGS sequence"/>
</dbReference>
<evidence type="ECO:0000313" key="4">
    <source>
        <dbReference type="EMBL" id="OXT02168.1"/>
    </source>
</evidence>
<gene>
    <name evidence="4" type="ORF">B7H23_04405</name>
</gene>
<dbReference type="PANTHER" id="PTHR43669">
    <property type="entry name" value="5-KETO-D-GLUCONATE 5-REDUCTASE"/>
    <property type="match status" value="1"/>
</dbReference>
<comment type="similarity">
    <text evidence="1 3">Belongs to the short-chain dehydrogenases/reductases (SDR) family.</text>
</comment>
<sequence>MRGSLRADRTIGGENMLEGKIAIVTGASSGLGYQFALTLAGQGAAVAVAARSIQKLAALVDRIEAEGGRAKALAFDALDPAAPDALIAAVAEQMGTPDILINNAGISRPGRAHKATMEDFEQTVAVNIRAPWRLSQLCADLWIGEGREGCIVNVSSMLSTRVARGVSLYTMSKAAIRHLTAGHALEWAQHGIRVNALCPGYIRTSINDAFWDTEQGHAELVKLPRNRVGAPEDLDSALLFLVDSRSQFVNGEALTVDDAQSWAI</sequence>
<dbReference type="PRINTS" id="PR00080">
    <property type="entry name" value="SDRFAMILY"/>
</dbReference>
<organism evidence="4 5">
    <name type="scientific">Notoacmeibacter marinus</name>
    <dbReference type="NCBI Taxonomy" id="1876515"/>
    <lineage>
        <taxon>Bacteria</taxon>
        <taxon>Pseudomonadati</taxon>
        <taxon>Pseudomonadota</taxon>
        <taxon>Alphaproteobacteria</taxon>
        <taxon>Hyphomicrobiales</taxon>
        <taxon>Notoacmeibacteraceae</taxon>
        <taxon>Notoacmeibacter</taxon>
    </lineage>
</organism>
<name>A0A231V1V6_9HYPH</name>
<dbReference type="PANTHER" id="PTHR43669:SF3">
    <property type="entry name" value="ALCOHOL DEHYDROGENASE, PUTATIVE (AFU_ORTHOLOGUE AFUA_3G03445)-RELATED"/>
    <property type="match status" value="1"/>
</dbReference>
<dbReference type="PRINTS" id="PR00081">
    <property type="entry name" value="GDHRDH"/>
</dbReference>
<dbReference type="Pfam" id="PF00106">
    <property type="entry name" value="adh_short"/>
    <property type="match status" value="1"/>
</dbReference>
<protein>
    <recommendedName>
        <fullName evidence="6">Short-chain dehydrogenase</fullName>
    </recommendedName>
</protein>